<comment type="subcellular location">
    <subcellularLocation>
        <location evidence="1">Cell membrane</location>
        <topology evidence="1">Multi-pass membrane protein</topology>
    </subcellularLocation>
</comment>
<evidence type="ECO:0000259" key="7">
    <source>
        <dbReference type="PROSITE" id="PS50850"/>
    </source>
</evidence>
<dbReference type="Gene3D" id="1.20.1250.20">
    <property type="entry name" value="MFS general substrate transporter like domains"/>
    <property type="match status" value="1"/>
</dbReference>
<feature type="transmembrane region" description="Helical" evidence="6">
    <location>
        <begin position="376"/>
        <end position="398"/>
    </location>
</feature>
<feature type="transmembrane region" description="Helical" evidence="6">
    <location>
        <begin position="286"/>
        <end position="307"/>
    </location>
</feature>
<feature type="domain" description="Major facilitator superfamily (MFS) profile" evidence="7">
    <location>
        <begin position="37"/>
        <end position="430"/>
    </location>
</feature>
<dbReference type="PROSITE" id="PS50850">
    <property type="entry name" value="MFS"/>
    <property type="match status" value="1"/>
</dbReference>
<dbReference type="CDD" id="cd06173">
    <property type="entry name" value="MFS_MefA_like"/>
    <property type="match status" value="1"/>
</dbReference>
<dbReference type="Pfam" id="PF07690">
    <property type="entry name" value="MFS_1"/>
    <property type="match status" value="1"/>
</dbReference>
<dbReference type="InterPro" id="IPR011701">
    <property type="entry name" value="MFS"/>
</dbReference>
<feature type="transmembrane region" description="Helical" evidence="6">
    <location>
        <begin position="75"/>
        <end position="94"/>
    </location>
</feature>
<dbReference type="EMBL" id="UGYW01000002">
    <property type="protein sequence ID" value="SUJ03451.1"/>
    <property type="molecule type" value="Genomic_DNA"/>
</dbReference>
<reference evidence="8 9" key="1">
    <citation type="submission" date="2018-06" db="EMBL/GenBank/DDBJ databases">
        <authorList>
            <consortium name="Pathogen Informatics"/>
            <person name="Doyle S."/>
        </authorList>
    </citation>
    <scope>NUCLEOTIDE SEQUENCE [LARGE SCALE GENOMIC DNA]</scope>
    <source>
        <strain evidence="8 9">NCTC11388</strain>
    </source>
</reference>
<dbReference type="Proteomes" id="UP000254893">
    <property type="component" value="Unassembled WGS sequence"/>
</dbReference>
<accession>A0A380BM21</accession>
<dbReference type="AlphaFoldDB" id="A0A380BM21"/>
<keyword evidence="4 6" id="KW-1133">Transmembrane helix</keyword>
<keyword evidence="2" id="KW-1003">Cell membrane</keyword>
<feature type="transmembrane region" description="Helical" evidence="6">
    <location>
        <begin position="314"/>
        <end position="334"/>
    </location>
</feature>
<dbReference type="GO" id="GO:0005886">
    <property type="term" value="C:plasma membrane"/>
    <property type="evidence" value="ECO:0007669"/>
    <property type="project" value="UniProtKB-SubCell"/>
</dbReference>
<feature type="transmembrane region" description="Helical" evidence="6">
    <location>
        <begin position="340"/>
        <end position="364"/>
    </location>
</feature>
<evidence type="ECO:0000256" key="6">
    <source>
        <dbReference type="SAM" id="Phobius"/>
    </source>
</evidence>
<organism evidence="8 9">
    <name type="scientific">Sphingobacterium spiritivorum</name>
    <name type="common">Flavobacterium spiritivorum</name>
    <dbReference type="NCBI Taxonomy" id="258"/>
    <lineage>
        <taxon>Bacteria</taxon>
        <taxon>Pseudomonadati</taxon>
        <taxon>Bacteroidota</taxon>
        <taxon>Sphingobacteriia</taxon>
        <taxon>Sphingobacteriales</taxon>
        <taxon>Sphingobacteriaceae</taxon>
        <taxon>Sphingobacterium</taxon>
    </lineage>
</organism>
<dbReference type="InterPro" id="IPR036259">
    <property type="entry name" value="MFS_trans_sf"/>
</dbReference>
<gene>
    <name evidence="8" type="primary">bacE</name>
    <name evidence="8" type="ORF">NCTC11388_01267</name>
</gene>
<proteinExistence type="predicted"/>
<dbReference type="InterPro" id="IPR020846">
    <property type="entry name" value="MFS_dom"/>
</dbReference>
<evidence type="ECO:0000256" key="5">
    <source>
        <dbReference type="ARBA" id="ARBA00023136"/>
    </source>
</evidence>
<evidence type="ECO:0000313" key="8">
    <source>
        <dbReference type="EMBL" id="SUJ03451.1"/>
    </source>
</evidence>
<protein>
    <submittedName>
        <fullName evidence="8">Bacilysin exporter BacE</fullName>
    </submittedName>
</protein>
<name>A0A380BM21_SPHSI</name>
<dbReference type="GO" id="GO:0022857">
    <property type="term" value="F:transmembrane transporter activity"/>
    <property type="evidence" value="ECO:0007669"/>
    <property type="project" value="InterPro"/>
</dbReference>
<keyword evidence="5 6" id="KW-0472">Membrane</keyword>
<feature type="transmembrane region" description="Helical" evidence="6">
    <location>
        <begin position="404"/>
        <end position="425"/>
    </location>
</feature>
<evidence type="ECO:0000256" key="3">
    <source>
        <dbReference type="ARBA" id="ARBA00022692"/>
    </source>
</evidence>
<evidence type="ECO:0000313" key="9">
    <source>
        <dbReference type="Proteomes" id="UP000254893"/>
    </source>
</evidence>
<feature type="transmembrane region" description="Helical" evidence="6">
    <location>
        <begin position="40"/>
        <end position="63"/>
    </location>
</feature>
<sequence length="448" mass="48786">MFQFRSIGNHFFIFIDRSVPFEVFSKLFYMQNSWKKKFSIIWVGQFISLLSSTAVNFAVIIWLSLETGSAEVLAYAAIAGLLPQAIIGPIAGVYIDRWDRKKTMMFADGFVAFCTLIMSVSFYMGNESLLLLYVMLALRSVGSAFHMPAMQAAIPMLAPQSELLRIAGINQIIQSVSSIAGPALGALAIGFMSIGNVLLLDIAGAVVAITSLLFVHIPNPEIAEKAKASVQQVWKDIKLGWEEIRKNRGLSYLFFYSVIATFCIMPVAVLFPLMTINHFGGNKIEMSIVEMAWGVGMLVGGGLLGIWKPNINKIIIINTMHMLLGMGLAISGWLPVSGFILFVVLTGFGGLAASVYNASFMTVLQEEVNPAMMGRVFSMFFSIVVIPSVVGLLSTGFVADTIGVNLTFIILGLVVVGVGLLSFFTPSLMMLGKVKEPTHKESEPSEEV</sequence>
<keyword evidence="3 6" id="KW-0812">Transmembrane</keyword>
<feature type="transmembrane region" description="Helical" evidence="6">
    <location>
        <begin position="171"/>
        <end position="191"/>
    </location>
</feature>
<feature type="transmembrane region" description="Helical" evidence="6">
    <location>
        <begin position="253"/>
        <end position="274"/>
    </location>
</feature>
<dbReference type="PANTHER" id="PTHR23513">
    <property type="entry name" value="INTEGRAL MEMBRANE EFFLUX PROTEIN-RELATED"/>
    <property type="match status" value="1"/>
</dbReference>
<dbReference type="PANTHER" id="PTHR23513:SF6">
    <property type="entry name" value="MAJOR FACILITATOR SUPERFAMILY ASSOCIATED DOMAIN-CONTAINING PROTEIN"/>
    <property type="match status" value="1"/>
</dbReference>
<evidence type="ECO:0000256" key="2">
    <source>
        <dbReference type="ARBA" id="ARBA00022475"/>
    </source>
</evidence>
<evidence type="ECO:0000256" key="4">
    <source>
        <dbReference type="ARBA" id="ARBA00022989"/>
    </source>
</evidence>
<dbReference type="SUPFAM" id="SSF103473">
    <property type="entry name" value="MFS general substrate transporter"/>
    <property type="match status" value="1"/>
</dbReference>
<evidence type="ECO:0000256" key="1">
    <source>
        <dbReference type="ARBA" id="ARBA00004651"/>
    </source>
</evidence>